<dbReference type="Pfam" id="PF04966">
    <property type="entry name" value="OprB"/>
    <property type="match status" value="1"/>
</dbReference>
<organism evidence="3 4">
    <name type="scientific">Acinetobacter lanii</name>
    <dbReference type="NCBI Taxonomy" id="2715163"/>
    <lineage>
        <taxon>Bacteria</taxon>
        <taxon>Pseudomonadati</taxon>
        <taxon>Pseudomonadota</taxon>
        <taxon>Gammaproteobacteria</taxon>
        <taxon>Moraxellales</taxon>
        <taxon>Moraxellaceae</taxon>
        <taxon>Acinetobacter</taxon>
    </lineage>
</organism>
<dbReference type="InterPro" id="IPR052932">
    <property type="entry name" value="OprB_Porin"/>
</dbReference>
<evidence type="ECO:0000313" key="3">
    <source>
        <dbReference type="EMBL" id="QIO08065.1"/>
    </source>
</evidence>
<proteinExistence type="inferred from homology"/>
<dbReference type="KEGG" id="alj:G8D99_02855"/>
<gene>
    <name evidence="3" type="ORF">G8D99_02855</name>
</gene>
<dbReference type="GO" id="GO:0008643">
    <property type="term" value="P:carbohydrate transport"/>
    <property type="evidence" value="ECO:0007669"/>
    <property type="project" value="InterPro"/>
</dbReference>
<feature type="signal peptide" evidence="2">
    <location>
        <begin position="1"/>
        <end position="22"/>
    </location>
</feature>
<feature type="chain" id="PRO_5026372707" evidence="2">
    <location>
        <begin position="23"/>
        <end position="432"/>
    </location>
</feature>
<reference evidence="3 4" key="1">
    <citation type="submission" date="2020-03" db="EMBL/GenBank/DDBJ databases">
        <authorList>
            <person name="Zhu W."/>
        </authorList>
    </citation>
    <scope>NUCLEOTIDE SEQUENCE [LARGE SCALE GENOMIC DNA]</scope>
    <source>
        <strain evidence="3 4">185</strain>
    </source>
</reference>
<dbReference type="AlphaFoldDB" id="A0A6G8S1R6"/>
<dbReference type="RefSeq" id="WP_166322451.1">
    <property type="nucleotide sequence ID" value="NZ_CP049916.1"/>
</dbReference>
<protein>
    <submittedName>
        <fullName evidence="3">Carbohydrate porin</fullName>
    </submittedName>
</protein>
<dbReference type="InterPro" id="IPR007049">
    <property type="entry name" value="Carb-sel_porin_OprB"/>
</dbReference>
<keyword evidence="4" id="KW-1185">Reference proteome</keyword>
<evidence type="ECO:0000313" key="4">
    <source>
        <dbReference type="Proteomes" id="UP000501939"/>
    </source>
</evidence>
<dbReference type="Gene3D" id="2.40.160.180">
    <property type="entry name" value="Carbohydrate-selective porin OprB"/>
    <property type="match status" value="1"/>
</dbReference>
<evidence type="ECO:0000256" key="2">
    <source>
        <dbReference type="RuleBase" id="RU363072"/>
    </source>
</evidence>
<comment type="similarity">
    <text evidence="1 2">Belongs to the OprB family.</text>
</comment>
<dbReference type="PANTHER" id="PTHR37944">
    <property type="entry name" value="PORIN B"/>
    <property type="match status" value="1"/>
</dbReference>
<accession>A0A6G8S1R6</accession>
<dbReference type="GO" id="GO:0016020">
    <property type="term" value="C:membrane"/>
    <property type="evidence" value="ECO:0007669"/>
    <property type="project" value="InterPro"/>
</dbReference>
<evidence type="ECO:0000256" key="1">
    <source>
        <dbReference type="ARBA" id="ARBA00008769"/>
    </source>
</evidence>
<dbReference type="EMBL" id="CP049916">
    <property type="protein sequence ID" value="QIO08065.1"/>
    <property type="molecule type" value="Genomic_DNA"/>
</dbReference>
<dbReference type="Proteomes" id="UP000501939">
    <property type="component" value="Chromosome"/>
</dbReference>
<name>A0A6G8S1R6_9GAMM</name>
<dbReference type="InterPro" id="IPR038673">
    <property type="entry name" value="OprB_sf"/>
</dbReference>
<sequence length="432" mass="47739">MKKVVVVALALYPFLLSPSVWAKHSHLASRTHLLEDGQGKRQVLANKGIRFDANLISDTAYLISGGRNPGARPESSAHLGLDVDFNMQTLAGWKGVNIHTQITARQGQNTSVRNLQDPMAPELSSVQVAFARGNQGSRLSELSIEKKFDQHGLSIKAGRLNLGGDFDVMSCHFQNSSFCGAQMGKWQSGLWMNTPVAQWGARVKFGIHPELSAQIGVYEFNPDNGNAHAEGQGWSLDSQHADGVTVPVELIWHPQFGSHDLAGTYRAGFMWNTAHDVNNQKNVVTGLAENHSDGEWISIEQQLTTKAGAGSGTQQGLETFENFTWHDQATNKIDNTQQIGLEYVGLSDHHPHDILGLAVNRVHLNPHFVHTQELHGKHQFNARAEYNLELNYNYNLTPWLLLRPDLQYVVHPGSSNNLNNAFVVGLTTKLVF</sequence>
<dbReference type="PANTHER" id="PTHR37944:SF1">
    <property type="entry name" value="PORIN B"/>
    <property type="match status" value="1"/>
</dbReference>
<keyword evidence="2" id="KW-0732">Signal</keyword>
<dbReference type="GO" id="GO:0015288">
    <property type="term" value="F:porin activity"/>
    <property type="evidence" value="ECO:0007669"/>
    <property type="project" value="InterPro"/>
</dbReference>